<dbReference type="GO" id="GO:0004523">
    <property type="term" value="F:RNA-DNA hybrid ribonuclease activity"/>
    <property type="evidence" value="ECO:0007669"/>
    <property type="project" value="InterPro"/>
</dbReference>
<dbReference type="AlphaFoldDB" id="A0A7J9DA66"/>
<feature type="domain" description="RNase H type-1" evidence="1">
    <location>
        <begin position="16"/>
        <end position="112"/>
    </location>
</feature>
<organism evidence="2 3">
    <name type="scientific">Gossypium trilobum</name>
    <dbReference type="NCBI Taxonomy" id="34281"/>
    <lineage>
        <taxon>Eukaryota</taxon>
        <taxon>Viridiplantae</taxon>
        <taxon>Streptophyta</taxon>
        <taxon>Embryophyta</taxon>
        <taxon>Tracheophyta</taxon>
        <taxon>Spermatophyta</taxon>
        <taxon>Magnoliopsida</taxon>
        <taxon>eudicotyledons</taxon>
        <taxon>Gunneridae</taxon>
        <taxon>Pentapetalae</taxon>
        <taxon>rosids</taxon>
        <taxon>malvids</taxon>
        <taxon>Malvales</taxon>
        <taxon>Malvaceae</taxon>
        <taxon>Malvoideae</taxon>
        <taxon>Gossypium</taxon>
    </lineage>
</organism>
<evidence type="ECO:0000313" key="3">
    <source>
        <dbReference type="Proteomes" id="UP000593568"/>
    </source>
</evidence>
<dbReference type="InterPro" id="IPR044730">
    <property type="entry name" value="RNase_H-like_dom_plant"/>
</dbReference>
<reference evidence="2 3" key="1">
    <citation type="journal article" date="2019" name="Genome Biol. Evol.">
        <title>Insights into the evolution of the New World diploid cottons (Gossypium, subgenus Houzingenia) based on genome sequencing.</title>
        <authorList>
            <person name="Grover C.E."/>
            <person name="Arick M.A. 2nd"/>
            <person name="Thrash A."/>
            <person name="Conover J.L."/>
            <person name="Sanders W.S."/>
            <person name="Peterson D.G."/>
            <person name="Frelichowski J.E."/>
            <person name="Scheffler J.A."/>
            <person name="Scheffler B.E."/>
            <person name="Wendel J.F."/>
        </authorList>
    </citation>
    <scope>NUCLEOTIDE SEQUENCE [LARGE SCALE GENOMIC DNA]</scope>
    <source>
        <strain evidence="2">8</strain>
        <tissue evidence="2">Leaf</tissue>
    </source>
</reference>
<dbReference type="InterPro" id="IPR012337">
    <property type="entry name" value="RNaseH-like_sf"/>
</dbReference>
<dbReference type="EMBL" id="JABEZW010000001">
    <property type="protein sequence ID" value="MBA0757627.1"/>
    <property type="molecule type" value="Genomic_DNA"/>
</dbReference>
<keyword evidence="3" id="KW-1185">Reference proteome</keyword>
<dbReference type="Proteomes" id="UP000593568">
    <property type="component" value="Unassembled WGS sequence"/>
</dbReference>
<dbReference type="Pfam" id="PF13456">
    <property type="entry name" value="RVT_3"/>
    <property type="match status" value="1"/>
</dbReference>
<evidence type="ECO:0000259" key="1">
    <source>
        <dbReference type="Pfam" id="PF13456"/>
    </source>
</evidence>
<dbReference type="SUPFAM" id="SSF53098">
    <property type="entry name" value="Ribonuclease H-like"/>
    <property type="match status" value="1"/>
</dbReference>
<gene>
    <name evidence="2" type="ORF">Gotri_020712</name>
</gene>
<sequence>PAAGYGSVKIYEGFVAYGGLVQDHNGEWIIGFSRYLGNCTMMETELWGILDGLKRSFGGSWTAINAIIDGSSGNSNFALVRRIHHTLKKVKQWEIELIPREENSIANMHAKTVLHRRLGLRLFKDPTLRI</sequence>
<name>A0A7J9DA66_9ROSI</name>
<proteinExistence type="predicted"/>
<protein>
    <recommendedName>
        <fullName evidence="1">RNase H type-1 domain-containing protein</fullName>
    </recommendedName>
</protein>
<feature type="non-terminal residue" evidence="2">
    <location>
        <position position="130"/>
    </location>
</feature>
<dbReference type="PANTHER" id="PTHR47723">
    <property type="entry name" value="OS05G0353850 PROTEIN"/>
    <property type="match status" value="1"/>
</dbReference>
<dbReference type="PANTHER" id="PTHR47723:SF19">
    <property type="entry name" value="POLYNUCLEOTIDYL TRANSFERASE, RIBONUCLEASE H-LIKE SUPERFAMILY PROTEIN"/>
    <property type="match status" value="1"/>
</dbReference>
<evidence type="ECO:0000313" key="2">
    <source>
        <dbReference type="EMBL" id="MBA0757627.1"/>
    </source>
</evidence>
<dbReference type="InterPro" id="IPR002156">
    <property type="entry name" value="RNaseH_domain"/>
</dbReference>
<dbReference type="Gene3D" id="3.30.420.10">
    <property type="entry name" value="Ribonuclease H-like superfamily/Ribonuclease H"/>
    <property type="match status" value="1"/>
</dbReference>
<dbReference type="InterPro" id="IPR036397">
    <property type="entry name" value="RNaseH_sf"/>
</dbReference>
<dbReference type="GO" id="GO:0003676">
    <property type="term" value="F:nucleic acid binding"/>
    <property type="evidence" value="ECO:0007669"/>
    <property type="project" value="InterPro"/>
</dbReference>
<accession>A0A7J9DA66</accession>
<dbReference type="InterPro" id="IPR053151">
    <property type="entry name" value="RNase_H-like"/>
</dbReference>
<dbReference type="CDD" id="cd06222">
    <property type="entry name" value="RNase_H_like"/>
    <property type="match status" value="1"/>
</dbReference>
<comment type="caution">
    <text evidence="2">The sequence shown here is derived from an EMBL/GenBank/DDBJ whole genome shotgun (WGS) entry which is preliminary data.</text>
</comment>